<protein>
    <submittedName>
        <fullName evidence="10">FAD-binding oxidoreductase</fullName>
    </submittedName>
</protein>
<comment type="caution">
    <text evidence="10">The sequence shown here is derived from an EMBL/GenBank/DDBJ whole genome shotgun (WGS) entry which is preliminary data.</text>
</comment>
<dbReference type="PROSITE" id="PS51387">
    <property type="entry name" value="FAD_PCMH"/>
    <property type="match status" value="1"/>
</dbReference>
<dbReference type="Proteomes" id="UP000285575">
    <property type="component" value="Unassembled WGS sequence"/>
</dbReference>
<comment type="cofactor">
    <cofactor evidence="1">
        <name>FAD</name>
        <dbReference type="ChEBI" id="CHEBI:57692"/>
    </cofactor>
</comment>
<dbReference type="GO" id="GO:0071949">
    <property type="term" value="F:FAD binding"/>
    <property type="evidence" value="ECO:0007669"/>
    <property type="project" value="InterPro"/>
</dbReference>
<keyword evidence="6" id="KW-0408">Iron</keyword>
<evidence type="ECO:0000256" key="6">
    <source>
        <dbReference type="ARBA" id="ARBA00023004"/>
    </source>
</evidence>
<dbReference type="AlphaFoldDB" id="A0A437RRR0"/>
<evidence type="ECO:0000256" key="1">
    <source>
        <dbReference type="ARBA" id="ARBA00001974"/>
    </source>
</evidence>
<accession>A0A437RRR0</accession>
<keyword evidence="3" id="KW-0479">Metal-binding</keyword>
<dbReference type="Gene3D" id="3.30.43.10">
    <property type="entry name" value="Uridine Diphospho-n-acetylenolpyruvylglucosamine Reductase, domain 2"/>
    <property type="match status" value="1"/>
</dbReference>
<evidence type="ECO:0000313" key="11">
    <source>
        <dbReference type="Proteomes" id="UP000285575"/>
    </source>
</evidence>
<dbReference type="InterPro" id="IPR004113">
    <property type="entry name" value="FAD-bd_oxidored_4_C"/>
</dbReference>
<dbReference type="SUPFAM" id="SSF56176">
    <property type="entry name" value="FAD-binding/transporter-associated domain-like"/>
    <property type="match status" value="1"/>
</dbReference>
<organism evidence="10 11">
    <name type="scientific">Rubrivivax rivuli</name>
    <dbReference type="NCBI Taxonomy" id="1862385"/>
    <lineage>
        <taxon>Bacteria</taxon>
        <taxon>Pseudomonadati</taxon>
        <taxon>Pseudomonadota</taxon>
        <taxon>Betaproteobacteria</taxon>
        <taxon>Burkholderiales</taxon>
        <taxon>Sphaerotilaceae</taxon>
        <taxon>Rubrivivax</taxon>
    </lineage>
</organism>
<dbReference type="Pfam" id="PF02913">
    <property type="entry name" value="FAD-oxidase_C"/>
    <property type="match status" value="1"/>
</dbReference>
<dbReference type="PANTHER" id="PTHR11748">
    <property type="entry name" value="D-LACTATE DEHYDROGENASE"/>
    <property type="match status" value="1"/>
</dbReference>
<keyword evidence="5" id="KW-0560">Oxidoreductase</keyword>
<keyword evidence="11" id="KW-1185">Reference proteome</keyword>
<keyword evidence="2" id="KW-0285">Flavoprotein</keyword>
<gene>
    <name evidence="10" type="ORF">EOE66_02550</name>
</gene>
<dbReference type="GO" id="GO:1903457">
    <property type="term" value="P:lactate catabolic process"/>
    <property type="evidence" value="ECO:0007669"/>
    <property type="project" value="TreeGrafter"/>
</dbReference>
<dbReference type="Gene3D" id="3.30.465.10">
    <property type="match status" value="1"/>
</dbReference>
<dbReference type="InterPro" id="IPR006094">
    <property type="entry name" value="Oxid_FAD_bind_N"/>
</dbReference>
<dbReference type="InterPro" id="IPR016164">
    <property type="entry name" value="FAD-linked_Oxase-like_C"/>
</dbReference>
<dbReference type="Pfam" id="PF02754">
    <property type="entry name" value="CCG"/>
    <property type="match status" value="1"/>
</dbReference>
<dbReference type="GO" id="GO:0004458">
    <property type="term" value="F:D-lactate dehydrogenase (cytochrome) activity"/>
    <property type="evidence" value="ECO:0007669"/>
    <property type="project" value="TreeGrafter"/>
</dbReference>
<evidence type="ECO:0000256" key="8">
    <source>
        <dbReference type="SAM" id="MobiDB-lite"/>
    </source>
</evidence>
<dbReference type="InterPro" id="IPR004017">
    <property type="entry name" value="Cys_rich_dom"/>
</dbReference>
<evidence type="ECO:0000313" key="10">
    <source>
        <dbReference type="EMBL" id="RVU49469.1"/>
    </source>
</evidence>
<evidence type="ECO:0000256" key="5">
    <source>
        <dbReference type="ARBA" id="ARBA00023002"/>
    </source>
</evidence>
<proteinExistence type="predicted"/>
<evidence type="ECO:0000256" key="7">
    <source>
        <dbReference type="ARBA" id="ARBA00023014"/>
    </source>
</evidence>
<dbReference type="InterPro" id="IPR017896">
    <property type="entry name" value="4Fe4S_Fe-S-bd"/>
</dbReference>
<feature type="region of interest" description="Disordered" evidence="8">
    <location>
        <begin position="1"/>
        <end position="23"/>
    </location>
</feature>
<dbReference type="GO" id="GO:0051536">
    <property type="term" value="F:iron-sulfur cluster binding"/>
    <property type="evidence" value="ECO:0007669"/>
    <property type="project" value="UniProtKB-KW"/>
</dbReference>
<feature type="compositionally biased region" description="Basic and acidic residues" evidence="8">
    <location>
        <begin position="1"/>
        <end position="10"/>
    </location>
</feature>
<dbReference type="PANTHER" id="PTHR11748:SF119">
    <property type="entry name" value="D-2-HYDROXYGLUTARATE DEHYDROGENASE"/>
    <property type="match status" value="1"/>
</dbReference>
<dbReference type="InterPro" id="IPR036318">
    <property type="entry name" value="FAD-bd_PCMH-like_sf"/>
</dbReference>
<sequence length="1028" mass="110616">MNALTREETARLGPPAEHPHTALPSNEVCEALARRLRAETRGEVMFDAASRGRYATDASIYQITPVGVFVPTTPEDVATALAVARELKVPVLPRGGGTSQCGQTTGAALVIDCSKHLRRVLDVNPEARTATVEPGLVLDHLNAALKQHGLWYPVDVSTSAQATLGGMAGNNSCGSRSLFYGNMVHNVAGAQAWLADGEVVDFGRVDQASGRAAQFANFVRGLAEQHRAEIEAHWPQVMRRVAGYNLDIFHPRSERPYTPDGSVNLAHLLVGSEGTLAFTKSLTLNLAELPRHKALGIVNFTSFHRAMDSAQHLVKLGPTAVELVDRTMVELALANPAFAPTMRTALIGQPEAILLVEFAGADKAALLQKLRDLEALMGDLGLPGTVVAMPDEAAQKNLWEVRKAGLNIMMSLKGDGKPVSFIEDCAVPLVHLAEYTDALTEVFARHGTRGTWYAHASVGTLHVRPILDMRRDGAQRMRAIAEEAAALVRRYKGAFSGEHGDGLCRGEWIEWQFGPKLGEAFRAIKHELDPQRLFNPGKIVDTPKMDEGALFRFPPADAPKPYRRIALTPVLDWSAWNVQAHPVTEQTTAPGTGGDSTHGLAMAVEMCNNNGHCRKFDAGTMCPSYRVTRDEQHVTRGRANTLRLALSGQLGPDAFTSEAVAEVMDLCVSCKGCKRDCPTGVDMARMKLEFTAQYKARHGFTLKDRLLAGLPRQVQRAARVPGLAALLNLRNRSPLARRLGERWLGIAAGRTLPAFRRDTFWARRAAATPGTPFVGADEAIAAARAGQRVAVLFVDTFNGGFETENALDAARVLHAAGYALHTVSKDGGHHCCGRTMLAAGQVAAARASLSALLDALLPLVSAGIPVVGLEPSCLLTLRDEALALKLGPKAEAVAAQALLFEEFIAREVKAGRFALSLRPLDQPLLVHGHCHQKAFGAVSPVLEVLKLIPGAQPQLIESSCCGMAGHFGYEARHQAVSKQMAELSLLPAIRQQPDAVVVADGTSCRHQIEHGAQRQAVHAAALLASLLH</sequence>
<evidence type="ECO:0000256" key="2">
    <source>
        <dbReference type="ARBA" id="ARBA00022630"/>
    </source>
</evidence>
<evidence type="ECO:0000259" key="9">
    <source>
        <dbReference type="PROSITE" id="PS51387"/>
    </source>
</evidence>
<dbReference type="InterPro" id="IPR017900">
    <property type="entry name" value="4Fe4S_Fe_S_CS"/>
</dbReference>
<dbReference type="InterPro" id="IPR016166">
    <property type="entry name" value="FAD-bd_PCMH"/>
</dbReference>
<dbReference type="SUPFAM" id="SSF55103">
    <property type="entry name" value="FAD-linked oxidases, C-terminal domain"/>
    <property type="match status" value="1"/>
</dbReference>
<dbReference type="Gene3D" id="1.10.45.10">
    <property type="entry name" value="Vanillyl-alcohol Oxidase, Chain A, domain 4"/>
    <property type="match status" value="1"/>
</dbReference>
<keyword evidence="7" id="KW-0411">Iron-sulfur</keyword>
<dbReference type="Pfam" id="PF13183">
    <property type="entry name" value="Fer4_8"/>
    <property type="match status" value="1"/>
</dbReference>
<dbReference type="SUPFAM" id="SSF46548">
    <property type="entry name" value="alpha-helical ferredoxin"/>
    <property type="match status" value="1"/>
</dbReference>
<dbReference type="Gene3D" id="3.30.70.2740">
    <property type="match status" value="1"/>
</dbReference>
<dbReference type="InterPro" id="IPR016169">
    <property type="entry name" value="FAD-bd_PCMH_sub2"/>
</dbReference>
<dbReference type="Pfam" id="PF01565">
    <property type="entry name" value="FAD_binding_4"/>
    <property type="match status" value="1"/>
</dbReference>
<evidence type="ECO:0000256" key="4">
    <source>
        <dbReference type="ARBA" id="ARBA00022827"/>
    </source>
</evidence>
<reference evidence="10 11" key="1">
    <citation type="submission" date="2019-01" db="EMBL/GenBank/DDBJ databases">
        <authorList>
            <person name="Chen W.-M."/>
        </authorList>
    </citation>
    <scope>NUCLEOTIDE SEQUENCE [LARGE SCALE GENOMIC DNA]</scope>
    <source>
        <strain evidence="10 11">KYPY4</strain>
    </source>
</reference>
<keyword evidence="4" id="KW-0274">FAD</keyword>
<dbReference type="InterPro" id="IPR016171">
    <property type="entry name" value="Vanillyl_alc_oxidase_C-sub2"/>
</dbReference>
<dbReference type="OrthoDB" id="9811557at2"/>
<dbReference type="PROSITE" id="PS00198">
    <property type="entry name" value="4FE4S_FER_1"/>
    <property type="match status" value="1"/>
</dbReference>
<dbReference type="GO" id="GO:0046872">
    <property type="term" value="F:metal ion binding"/>
    <property type="evidence" value="ECO:0007669"/>
    <property type="project" value="UniProtKB-KW"/>
</dbReference>
<dbReference type="EMBL" id="SACR01000001">
    <property type="protein sequence ID" value="RVU49469.1"/>
    <property type="molecule type" value="Genomic_DNA"/>
</dbReference>
<feature type="domain" description="FAD-binding PCMH-type" evidence="9">
    <location>
        <begin position="61"/>
        <end position="289"/>
    </location>
</feature>
<dbReference type="RefSeq" id="WP_128227105.1">
    <property type="nucleotide sequence ID" value="NZ_SACR01000001.1"/>
</dbReference>
<name>A0A437RRR0_9BURK</name>
<dbReference type="Gene3D" id="3.30.70.2190">
    <property type="match status" value="1"/>
</dbReference>
<evidence type="ECO:0000256" key="3">
    <source>
        <dbReference type="ARBA" id="ARBA00022723"/>
    </source>
</evidence>
<dbReference type="InterPro" id="IPR016167">
    <property type="entry name" value="FAD-bd_PCMH_sub1"/>
</dbReference>
<dbReference type="GO" id="GO:0008720">
    <property type="term" value="F:D-lactate dehydrogenase (NAD+) activity"/>
    <property type="evidence" value="ECO:0007669"/>
    <property type="project" value="TreeGrafter"/>
</dbReference>